<keyword evidence="1" id="KW-0472">Membrane</keyword>
<dbReference type="Proteomes" id="UP001311232">
    <property type="component" value="Unassembled WGS sequence"/>
</dbReference>
<keyword evidence="1" id="KW-1133">Transmembrane helix</keyword>
<feature type="transmembrane region" description="Helical" evidence="1">
    <location>
        <begin position="28"/>
        <end position="47"/>
    </location>
</feature>
<reference evidence="2 3" key="1">
    <citation type="submission" date="2021-06" db="EMBL/GenBank/DDBJ databases">
        <authorList>
            <person name="Palmer J.M."/>
        </authorList>
    </citation>
    <scope>NUCLEOTIDE SEQUENCE [LARGE SCALE GENOMIC DNA]</scope>
    <source>
        <strain evidence="2 3">MEX-2019</strain>
        <tissue evidence="2">Muscle</tissue>
    </source>
</reference>
<gene>
    <name evidence="2" type="ORF">CRENBAI_025468</name>
</gene>
<evidence type="ECO:0000256" key="1">
    <source>
        <dbReference type="SAM" id="Phobius"/>
    </source>
</evidence>
<name>A0AAV9SN56_9TELE</name>
<proteinExistence type="predicted"/>
<keyword evidence="1" id="KW-0812">Transmembrane</keyword>
<organism evidence="2 3">
    <name type="scientific">Crenichthys baileyi</name>
    <name type="common">White River springfish</name>
    <dbReference type="NCBI Taxonomy" id="28760"/>
    <lineage>
        <taxon>Eukaryota</taxon>
        <taxon>Metazoa</taxon>
        <taxon>Chordata</taxon>
        <taxon>Craniata</taxon>
        <taxon>Vertebrata</taxon>
        <taxon>Euteleostomi</taxon>
        <taxon>Actinopterygii</taxon>
        <taxon>Neopterygii</taxon>
        <taxon>Teleostei</taxon>
        <taxon>Neoteleostei</taxon>
        <taxon>Acanthomorphata</taxon>
        <taxon>Ovalentaria</taxon>
        <taxon>Atherinomorphae</taxon>
        <taxon>Cyprinodontiformes</taxon>
        <taxon>Goodeidae</taxon>
        <taxon>Crenichthys</taxon>
    </lineage>
</organism>
<keyword evidence="3" id="KW-1185">Reference proteome</keyword>
<dbReference type="AlphaFoldDB" id="A0AAV9SN56"/>
<protein>
    <submittedName>
        <fullName evidence="2">Uncharacterized protein</fullName>
    </submittedName>
</protein>
<evidence type="ECO:0000313" key="2">
    <source>
        <dbReference type="EMBL" id="KAK5622731.1"/>
    </source>
</evidence>
<comment type="caution">
    <text evidence="2">The sequence shown here is derived from an EMBL/GenBank/DDBJ whole genome shotgun (WGS) entry which is preliminary data.</text>
</comment>
<evidence type="ECO:0000313" key="3">
    <source>
        <dbReference type="Proteomes" id="UP001311232"/>
    </source>
</evidence>
<dbReference type="EMBL" id="JAHHUM010000082">
    <property type="protein sequence ID" value="KAK5622731.1"/>
    <property type="molecule type" value="Genomic_DNA"/>
</dbReference>
<sequence length="106" mass="12210">MLPCRLLNLTFWITASEDSVAKGYLLDFTFWIIAFDWISFWLAAILIPSSLSIWTISVSCPPSHVSHLNLDYLTVFAPPQNSTRRQHQDEHYFYGLKPQIPQPLAT</sequence>
<accession>A0AAV9SN56</accession>